<dbReference type="RefSeq" id="WP_113846358.1">
    <property type="nucleotide sequence ID" value="NZ_CABGKH010000006.1"/>
</dbReference>
<dbReference type="EMBL" id="LEPB01000007">
    <property type="protein sequence ID" value="RCA09548.1"/>
    <property type="molecule type" value="Genomic_DNA"/>
</dbReference>
<dbReference type="Proteomes" id="UP000252797">
    <property type="component" value="Unassembled WGS sequence"/>
</dbReference>
<dbReference type="PROSITE" id="PS51186">
    <property type="entry name" value="GNAT"/>
    <property type="match status" value="1"/>
</dbReference>
<protein>
    <submittedName>
        <fullName evidence="2">GNAT family acetyltransferase</fullName>
    </submittedName>
    <submittedName>
        <fullName evidence="3">N-acetyltransferase GCN5</fullName>
    </submittedName>
</protein>
<evidence type="ECO:0000313" key="4">
    <source>
        <dbReference type="Proteomes" id="UP000252797"/>
    </source>
</evidence>
<dbReference type="InterPro" id="IPR000182">
    <property type="entry name" value="GNAT_dom"/>
</dbReference>
<name>A0A367CAP5_9ENTE</name>
<evidence type="ECO:0000313" key="2">
    <source>
        <dbReference type="EMBL" id="RCA09548.1"/>
    </source>
</evidence>
<dbReference type="Proteomes" id="UP000254070">
    <property type="component" value="Unassembled WGS sequence"/>
</dbReference>
<dbReference type="SUPFAM" id="SSF55729">
    <property type="entry name" value="Acyl-CoA N-acyltransferases (Nat)"/>
    <property type="match status" value="1"/>
</dbReference>
<reference evidence="3 5" key="2">
    <citation type="submission" date="2018-06" db="EMBL/GenBank/DDBJ databases">
        <authorList>
            <consortium name="Pathogen Informatics"/>
            <person name="Doyle S."/>
        </authorList>
    </citation>
    <scope>NUCLEOTIDE SEQUENCE [LARGE SCALE GENOMIC DNA]</scope>
    <source>
        <strain evidence="3 5">NCTC8129</strain>
    </source>
</reference>
<accession>A0A367CAP5</accession>
<organism evidence="2 4">
    <name type="scientific">Enterococcus durans</name>
    <dbReference type="NCBI Taxonomy" id="53345"/>
    <lineage>
        <taxon>Bacteria</taxon>
        <taxon>Bacillati</taxon>
        <taxon>Bacillota</taxon>
        <taxon>Bacilli</taxon>
        <taxon>Lactobacillales</taxon>
        <taxon>Enterococcaceae</taxon>
        <taxon>Enterococcus</taxon>
    </lineage>
</organism>
<gene>
    <name evidence="2" type="ORF">EA71_02865</name>
    <name evidence="3" type="ORF">NCTC8129_00856</name>
</gene>
<evidence type="ECO:0000313" key="3">
    <source>
        <dbReference type="EMBL" id="STP28687.1"/>
    </source>
</evidence>
<dbReference type="Gene3D" id="3.40.630.30">
    <property type="match status" value="1"/>
</dbReference>
<evidence type="ECO:0000313" key="5">
    <source>
        <dbReference type="Proteomes" id="UP000254070"/>
    </source>
</evidence>
<evidence type="ECO:0000259" key="1">
    <source>
        <dbReference type="PROSITE" id="PS51186"/>
    </source>
</evidence>
<keyword evidence="2" id="KW-0808">Transferase</keyword>
<feature type="domain" description="N-acetyltransferase" evidence="1">
    <location>
        <begin position="6"/>
        <end position="144"/>
    </location>
</feature>
<dbReference type="Pfam" id="PF13673">
    <property type="entry name" value="Acetyltransf_10"/>
    <property type="match status" value="1"/>
</dbReference>
<dbReference type="EMBL" id="UGIF01000002">
    <property type="protein sequence ID" value="STP28687.1"/>
    <property type="molecule type" value="Genomic_DNA"/>
</dbReference>
<dbReference type="STRING" id="53345.LIU_02065"/>
<reference evidence="2 4" key="1">
    <citation type="submission" date="2015-06" db="EMBL/GenBank/DDBJ databases">
        <title>The Genome Sequence of Enterococcus durans 4EA1.</title>
        <authorList>
            <consortium name="The Broad Institute Genomics Platform"/>
            <consortium name="The Broad Institute Genome Sequencing Center for Infectious Disease"/>
            <person name="Earl A.M."/>
            <person name="Van Tyne D."/>
            <person name="Lebreton F."/>
            <person name="Saavedra J.T."/>
            <person name="Gilmore M.S."/>
            <person name="Manson Mcguire A."/>
            <person name="Clock S."/>
            <person name="Crupain M."/>
            <person name="Rangan U."/>
            <person name="Young S."/>
            <person name="Abouelleil A."/>
            <person name="Cao P."/>
            <person name="Chapman S.B."/>
            <person name="Griggs A."/>
            <person name="Priest M."/>
            <person name="Shea T."/>
            <person name="Wortman J."/>
            <person name="Nusbaum C."/>
            <person name="Birren B."/>
        </authorList>
    </citation>
    <scope>NUCLEOTIDE SEQUENCE [LARGE SCALE GENOMIC DNA]</scope>
    <source>
        <strain evidence="2 4">4EA1</strain>
    </source>
</reference>
<sequence>MKYHVKPFSELNTEEFYAIVKERIAVFVVEQNCPYQEVDEIDEHAWHTYFKDDGGNISAYTRVYEAQDAIHFGRVLVNKEHRKEGLGRKILQQTIAFIQEKYPNQPIVIGAQVYLRSFYESFGFEAISDVYLEDDIPHIDMKLG</sequence>
<dbReference type="AlphaFoldDB" id="A0A367CAP5"/>
<proteinExistence type="predicted"/>
<dbReference type="InterPro" id="IPR016181">
    <property type="entry name" value="Acyl_CoA_acyltransferase"/>
</dbReference>
<dbReference type="GO" id="GO:0016747">
    <property type="term" value="F:acyltransferase activity, transferring groups other than amino-acyl groups"/>
    <property type="evidence" value="ECO:0007669"/>
    <property type="project" value="InterPro"/>
</dbReference>